<evidence type="ECO:0000256" key="10">
    <source>
        <dbReference type="ARBA" id="ARBA00023180"/>
    </source>
</evidence>
<feature type="signal peptide" evidence="14">
    <location>
        <begin position="1"/>
        <end position="17"/>
    </location>
</feature>
<evidence type="ECO:0000256" key="11">
    <source>
        <dbReference type="ARBA" id="ARBA00023286"/>
    </source>
</evidence>
<feature type="domain" description="Ionotropic glutamate receptor C-terminal" evidence="15">
    <location>
        <begin position="209"/>
        <end position="572"/>
    </location>
</feature>
<dbReference type="Pfam" id="PF00060">
    <property type="entry name" value="Lig_chan"/>
    <property type="match status" value="1"/>
</dbReference>
<dbReference type="GO" id="GO:0050906">
    <property type="term" value="P:detection of stimulus involved in sensory perception"/>
    <property type="evidence" value="ECO:0007669"/>
    <property type="project" value="UniProtKB-ARBA"/>
</dbReference>
<keyword evidence="14" id="KW-0732">Signal</keyword>
<evidence type="ECO:0000256" key="2">
    <source>
        <dbReference type="ARBA" id="ARBA00008685"/>
    </source>
</evidence>
<dbReference type="Pfam" id="PF10613">
    <property type="entry name" value="Lig_chan-Glu_bd"/>
    <property type="match status" value="1"/>
</dbReference>
<keyword evidence="4" id="KW-1003">Cell membrane</keyword>
<dbReference type="GO" id="GO:0005886">
    <property type="term" value="C:plasma membrane"/>
    <property type="evidence" value="ECO:0007669"/>
    <property type="project" value="UniProtKB-SubCell"/>
</dbReference>
<feature type="transmembrane region" description="Helical" evidence="13">
    <location>
        <begin position="336"/>
        <end position="356"/>
    </location>
</feature>
<dbReference type="InterPro" id="IPR001320">
    <property type="entry name" value="Iontro_rcpt_C"/>
</dbReference>
<keyword evidence="7" id="KW-0406">Ion transport</keyword>
<keyword evidence="9" id="KW-0675">Receptor</keyword>
<sequence>MMCLILCLLTVLHHVLAGSALSHDKQLVFLYTFCNQQLCSSMVLFDITEWWNVSLTEYKFVKFMSQLNQRVLVTSTQSWPSCQPLPDSAGKTPLLVLPYSASPQQHKFLKQCSQEGQFSGRITWLFLTSKSLSSDLFHSLTYLTIRLDSNVFIAVYDMEANVQLMEIYTLGPDTNIHYILSEWTVNSLFLPPLPYKYSKYRHGNLQGYQLRATTVLINEFYAHIKNTGDHFQVTGGYFGEAFTTLAATLNFSYSVMYLPGYSYGNTPTDNTSSWTGMIGVFQRQEADISICEISVTTERLQVMDFSLPLHTAVTRLYVREGMKEPSIAWYFQPFEISTWLILIMGVLLFTSINTLFHHIMYRLLRATRRAGLLSNLFTFVTIMLQQGADYPSNFSVRLVQQSSAFLFLVAHIGYSAKLTSLAALHRPQPPLSQLADILKSSTWKFGVMNASLLFNIFKASCNDCIYGKLWHQKLQPFPEHLMSSYKSGLSAVLAESHFAFMALEDSCQDTLQHSFSCTQASQILALPQTYFRGGLSFALQRNSQYKEVINYSLIKMKSSGILRRLQLTWVPQPQQCNTMLRVITEWTDIVPPVTGVRPGTFTAAGHGVKHCKTITQELDVLSQSLIATTKI</sequence>
<protein>
    <recommendedName>
        <fullName evidence="15">Ionotropic glutamate receptor C-terminal domain-containing protein</fullName>
    </recommendedName>
</protein>
<dbReference type="SUPFAM" id="SSF53850">
    <property type="entry name" value="Periplasmic binding protein-like II"/>
    <property type="match status" value="1"/>
</dbReference>
<dbReference type="InterPro" id="IPR019594">
    <property type="entry name" value="Glu/Gly-bd"/>
</dbReference>
<evidence type="ECO:0000313" key="17">
    <source>
        <dbReference type="Proteomes" id="UP000502823"/>
    </source>
</evidence>
<gene>
    <name evidence="16" type="ORF">Cfor_07254</name>
</gene>
<proteinExistence type="inferred from homology"/>
<evidence type="ECO:0000256" key="9">
    <source>
        <dbReference type="ARBA" id="ARBA00023170"/>
    </source>
</evidence>
<keyword evidence="11" id="KW-1071">Ligand-gated ion channel</keyword>
<dbReference type="AlphaFoldDB" id="A0A6L2PW27"/>
<evidence type="ECO:0000256" key="4">
    <source>
        <dbReference type="ARBA" id="ARBA00022475"/>
    </source>
</evidence>
<comment type="caution">
    <text evidence="16">The sequence shown here is derived from an EMBL/GenBank/DDBJ whole genome shotgun (WGS) entry which is preliminary data.</text>
</comment>
<feature type="chain" id="PRO_5026871217" description="Ionotropic glutamate receptor C-terminal domain-containing protein" evidence="14">
    <location>
        <begin position="18"/>
        <end position="631"/>
    </location>
</feature>
<evidence type="ECO:0000256" key="3">
    <source>
        <dbReference type="ARBA" id="ARBA00022448"/>
    </source>
</evidence>
<organism evidence="16 17">
    <name type="scientific">Coptotermes formosanus</name>
    <name type="common">Formosan subterranean termite</name>
    <dbReference type="NCBI Taxonomy" id="36987"/>
    <lineage>
        <taxon>Eukaryota</taxon>
        <taxon>Metazoa</taxon>
        <taxon>Ecdysozoa</taxon>
        <taxon>Arthropoda</taxon>
        <taxon>Hexapoda</taxon>
        <taxon>Insecta</taxon>
        <taxon>Pterygota</taxon>
        <taxon>Neoptera</taxon>
        <taxon>Polyneoptera</taxon>
        <taxon>Dictyoptera</taxon>
        <taxon>Blattodea</taxon>
        <taxon>Blattoidea</taxon>
        <taxon>Termitoidae</taxon>
        <taxon>Rhinotermitidae</taxon>
        <taxon>Coptotermes</taxon>
    </lineage>
</organism>
<keyword evidence="10" id="KW-0325">Glycoprotein</keyword>
<reference evidence="17" key="1">
    <citation type="submission" date="2020-01" db="EMBL/GenBank/DDBJ databases">
        <title>Draft genome sequence of the Termite Coptotermes fromosanus.</title>
        <authorList>
            <person name="Itakura S."/>
            <person name="Yosikawa Y."/>
            <person name="Umezawa K."/>
        </authorList>
    </citation>
    <scope>NUCLEOTIDE SEQUENCE [LARGE SCALE GENOMIC DNA]</scope>
</reference>
<dbReference type="InterPro" id="IPR052192">
    <property type="entry name" value="Insect_Ionotropic_Sensory_Rcpt"/>
</dbReference>
<evidence type="ECO:0000256" key="8">
    <source>
        <dbReference type="ARBA" id="ARBA00023136"/>
    </source>
</evidence>
<dbReference type="InParanoid" id="A0A6L2PW27"/>
<dbReference type="Gene3D" id="3.40.190.10">
    <property type="entry name" value="Periplasmic binding protein-like II"/>
    <property type="match status" value="1"/>
</dbReference>
<keyword evidence="5 13" id="KW-0812">Transmembrane</keyword>
<dbReference type="GO" id="GO:0015276">
    <property type="term" value="F:ligand-gated monoatomic ion channel activity"/>
    <property type="evidence" value="ECO:0007669"/>
    <property type="project" value="InterPro"/>
</dbReference>
<dbReference type="Gene3D" id="1.10.287.70">
    <property type="match status" value="1"/>
</dbReference>
<name>A0A6L2PW27_COPFO</name>
<dbReference type="Proteomes" id="UP000502823">
    <property type="component" value="Unassembled WGS sequence"/>
</dbReference>
<keyword evidence="12" id="KW-0407">Ion channel</keyword>
<dbReference type="OrthoDB" id="8186464at2759"/>
<evidence type="ECO:0000256" key="12">
    <source>
        <dbReference type="ARBA" id="ARBA00023303"/>
    </source>
</evidence>
<dbReference type="PANTHER" id="PTHR42643">
    <property type="entry name" value="IONOTROPIC RECEPTOR 20A-RELATED"/>
    <property type="match status" value="1"/>
</dbReference>
<dbReference type="PANTHER" id="PTHR42643:SF24">
    <property type="entry name" value="IONOTROPIC RECEPTOR 60A"/>
    <property type="match status" value="1"/>
</dbReference>
<keyword evidence="8 13" id="KW-0472">Membrane</keyword>
<evidence type="ECO:0000256" key="6">
    <source>
        <dbReference type="ARBA" id="ARBA00022989"/>
    </source>
</evidence>
<evidence type="ECO:0000256" key="1">
    <source>
        <dbReference type="ARBA" id="ARBA00004651"/>
    </source>
</evidence>
<keyword evidence="3" id="KW-0813">Transport</keyword>
<accession>A0A6L2PW27</accession>
<evidence type="ECO:0000256" key="14">
    <source>
        <dbReference type="SAM" id="SignalP"/>
    </source>
</evidence>
<evidence type="ECO:0000259" key="15">
    <source>
        <dbReference type="SMART" id="SM00079"/>
    </source>
</evidence>
<evidence type="ECO:0000256" key="5">
    <source>
        <dbReference type="ARBA" id="ARBA00022692"/>
    </source>
</evidence>
<keyword evidence="6 13" id="KW-1133">Transmembrane helix</keyword>
<feature type="transmembrane region" description="Helical" evidence="13">
    <location>
        <begin position="368"/>
        <end position="384"/>
    </location>
</feature>
<dbReference type="SMART" id="SM00079">
    <property type="entry name" value="PBPe"/>
    <property type="match status" value="1"/>
</dbReference>
<evidence type="ECO:0000313" key="16">
    <source>
        <dbReference type="EMBL" id="GFG35840.1"/>
    </source>
</evidence>
<dbReference type="EMBL" id="BLKM01000586">
    <property type="protein sequence ID" value="GFG35840.1"/>
    <property type="molecule type" value="Genomic_DNA"/>
</dbReference>
<comment type="similarity">
    <text evidence="2">Belongs to the glutamate-gated ion channel (TC 1.A.10.1) family.</text>
</comment>
<evidence type="ECO:0000256" key="13">
    <source>
        <dbReference type="SAM" id="Phobius"/>
    </source>
</evidence>
<evidence type="ECO:0000256" key="7">
    <source>
        <dbReference type="ARBA" id="ARBA00023065"/>
    </source>
</evidence>
<keyword evidence="17" id="KW-1185">Reference proteome</keyword>
<comment type="subcellular location">
    <subcellularLocation>
        <location evidence="1">Cell membrane</location>
        <topology evidence="1">Multi-pass membrane protein</topology>
    </subcellularLocation>
</comment>